<dbReference type="Proteomes" id="UP000815677">
    <property type="component" value="Unassembled WGS sequence"/>
</dbReference>
<sequence length="242" mass="27289">MVGLTKSVQSRLEPILYDSLDLSKESIFDAFIRAARYKPALLSLGTREMIVPKNSWTSAVPVHVLHDGIRLCSRLERLSFARDLATPALLPVLASLPLRRLVTAVVRLLPESSANTASTTSWLAEASNALKHITHLEPLEDITLPDSERTRQLVAALPSLTHLASLRGNPNFDVDTWLETVPHLVVFVFIHGAHQQVPFRDARIAVTTWRKWHEGSTQMWSYWDRAEKYLRSKERNLPVSTS</sequence>
<organism evidence="1 2">
    <name type="scientific">Mycena chlorophos</name>
    <name type="common">Agaric fungus</name>
    <name type="synonym">Agaricus chlorophos</name>
    <dbReference type="NCBI Taxonomy" id="658473"/>
    <lineage>
        <taxon>Eukaryota</taxon>
        <taxon>Fungi</taxon>
        <taxon>Dikarya</taxon>
        <taxon>Basidiomycota</taxon>
        <taxon>Agaricomycotina</taxon>
        <taxon>Agaricomycetes</taxon>
        <taxon>Agaricomycetidae</taxon>
        <taxon>Agaricales</taxon>
        <taxon>Marasmiineae</taxon>
        <taxon>Mycenaceae</taxon>
        <taxon>Mycena</taxon>
    </lineage>
</organism>
<accession>A0ABQ0M090</accession>
<evidence type="ECO:0000313" key="1">
    <source>
        <dbReference type="EMBL" id="GAT56758.1"/>
    </source>
</evidence>
<name>A0ABQ0M090_MYCCL</name>
<dbReference type="EMBL" id="DF849338">
    <property type="protein sequence ID" value="GAT56758.1"/>
    <property type="molecule type" value="Genomic_DNA"/>
</dbReference>
<evidence type="ECO:0008006" key="3">
    <source>
        <dbReference type="Google" id="ProtNLM"/>
    </source>
</evidence>
<protein>
    <recommendedName>
        <fullName evidence="3">F-box domain-containing protein</fullName>
    </recommendedName>
</protein>
<proteinExistence type="predicted"/>
<gene>
    <name evidence="1" type="ORF">MCHLO_13376</name>
</gene>
<keyword evidence="2" id="KW-1185">Reference proteome</keyword>
<evidence type="ECO:0000313" key="2">
    <source>
        <dbReference type="Proteomes" id="UP000815677"/>
    </source>
</evidence>
<reference evidence="1" key="1">
    <citation type="submission" date="2014-09" db="EMBL/GenBank/DDBJ databases">
        <title>Genome sequence of the luminous mushroom Mycena chlorophos for searching fungal bioluminescence genes.</title>
        <authorList>
            <person name="Tanaka Y."/>
            <person name="Kasuga D."/>
            <person name="Oba Y."/>
            <person name="Hase S."/>
            <person name="Sato K."/>
            <person name="Oba Y."/>
            <person name="Sakakibara Y."/>
        </authorList>
    </citation>
    <scope>NUCLEOTIDE SEQUENCE</scope>
</reference>